<evidence type="ECO:0000313" key="2">
    <source>
        <dbReference type="Proteomes" id="UP001242313"/>
    </source>
</evidence>
<proteinExistence type="predicted"/>
<accession>A0ABU0FR26</accession>
<gene>
    <name evidence="1" type="ORF">J2S25_000544</name>
</gene>
<name>A0ABU0FR26_9BACI</name>
<keyword evidence="2" id="KW-1185">Reference proteome</keyword>
<protein>
    <submittedName>
        <fullName evidence="1">Uncharacterized protein</fullName>
    </submittedName>
</protein>
<evidence type="ECO:0000313" key="1">
    <source>
        <dbReference type="EMBL" id="MDQ0412364.1"/>
    </source>
</evidence>
<dbReference type="RefSeq" id="WP_307191176.1">
    <property type="nucleotide sequence ID" value="NZ_JAUSUN010000002.1"/>
</dbReference>
<dbReference type="Proteomes" id="UP001242313">
    <property type="component" value="Unassembled WGS sequence"/>
</dbReference>
<dbReference type="EMBL" id="JAUSUN010000002">
    <property type="protein sequence ID" value="MDQ0412364.1"/>
    <property type="molecule type" value="Genomic_DNA"/>
</dbReference>
<reference evidence="1 2" key="1">
    <citation type="submission" date="2023-07" db="EMBL/GenBank/DDBJ databases">
        <title>Genomic Encyclopedia of Type Strains, Phase IV (KMG-IV): sequencing the most valuable type-strain genomes for metagenomic binning, comparative biology and taxonomic classification.</title>
        <authorList>
            <person name="Goeker M."/>
        </authorList>
    </citation>
    <scope>NUCLEOTIDE SEQUENCE [LARGE SCALE GENOMIC DNA]</scope>
    <source>
        <strain evidence="1 2">DSM 19598</strain>
    </source>
</reference>
<comment type="caution">
    <text evidence="1">The sequence shown here is derived from an EMBL/GenBank/DDBJ whole genome shotgun (WGS) entry which is preliminary data.</text>
</comment>
<organism evidence="1 2">
    <name type="scientific">Mesobacillus stamsii</name>
    <dbReference type="NCBI Taxonomy" id="225347"/>
    <lineage>
        <taxon>Bacteria</taxon>
        <taxon>Bacillati</taxon>
        <taxon>Bacillota</taxon>
        <taxon>Bacilli</taxon>
        <taxon>Bacillales</taxon>
        <taxon>Bacillaceae</taxon>
        <taxon>Mesobacillus</taxon>
    </lineage>
</organism>
<sequence length="100" mass="11712">MNFKIYGNTQIYSPYPIVAKFVQFGYLQRISFQQDGLVIDGEVYDIGTTFLELGERVAERYQLFIGCLSFYEEDLEKSSKWSFRSKIKSSILKKLMVLDQ</sequence>